<evidence type="ECO:0000256" key="1">
    <source>
        <dbReference type="SAM" id="Phobius"/>
    </source>
</evidence>
<comment type="caution">
    <text evidence="2">The sequence shown here is derived from an EMBL/GenBank/DDBJ whole genome shotgun (WGS) entry which is preliminary data.</text>
</comment>
<proteinExistence type="predicted"/>
<sequence>MISMWTVATLHLLLIFLIEIVANYVLTVAGKASSAEMEIVVFDLFSLKEFDVLICHADQNYQLVPLLLLPIDVRLLMLIELWLFLLQFGHGA</sequence>
<dbReference type="EMBL" id="MLAK01000001">
    <property type="protein sequence ID" value="OHT17660.1"/>
    <property type="molecule type" value="Genomic_DNA"/>
</dbReference>
<dbReference type="VEuPathDB" id="TrichDB:TRFO_00951"/>
<dbReference type="RefSeq" id="XP_068370796.1">
    <property type="nucleotide sequence ID" value="XM_068489815.1"/>
</dbReference>
<evidence type="ECO:0000313" key="3">
    <source>
        <dbReference type="Proteomes" id="UP000179807"/>
    </source>
</evidence>
<gene>
    <name evidence="2" type="ORF">TRFO_00951</name>
</gene>
<keyword evidence="1" id="KW-1133">Transmembrane helix</keyword>
<organism evidence="2 3">
    <name type="scientific">Tritrichomonas foetus</name>
    <dbReference type="NCBI Taxonomy" id="1144522"/>
    <lineage>
        <taxon>Eukaryota</taxon>
        <taxon>Metamonada</taxon>
        <taxon>Parabasalia</taxon>
        <taxon>Tritrichomonadida</taxon>
        <taxon>Tritrichomonadidae</taxon>
        <taxon>Tritrichomonas</taxon>
    </lineage>
</organism>
<keyword evidence="3" id="KW-1185">Reference proteome</keyword>
<name>A0A1J4L6M4_9EUKA</name>
<evidence type="ECO:0000313" key="2">
    <source>
        <dbReference type="EMBL" id="OHT17660.1"/>
    </source>
</evidence>
<dbReference type="Proteomes" id="UP000179807">
    <property type="component" value="Unassembled WGS sequence"/>
</dbReference>
<reference evidence="2" key="1">
    <citation type="submission" date="2016-10" db="EMBL/GenBank/DDBJ databases">
        <authorList>
            <person name="Benchimol M."/>
            <person name="Almeida L.G."/>
            <person name="Vasconcelos A.T."/>
            <person name="Perreira-Neves A."/>
            <person name="Rosa I.A."/>
            <person name="Tasca T."/>
            <person name="Bogo M.R."/>
            <person name="de Souza W."/>
        </authorList>
    </citation>
    <scope>NUCLEOTIDE SEQUENCE [LARGE SCALE GENOMIC DNA]</scope>
    <source>
        <strain evidence="2">K</strain>
    </source>
</reference>
<dbReference type="AlphaFoldDB" id="A0A1J4L6M4"/>
<dbReference type="GeneID" id="94824519"/>
<accession>A0A1J4L6M4</accession>
<protein>
    <submittedName>
        <fullName evidence="2">Uncharacterized protein</fullName>
    </submittedName>
</protein>
<keyword evidence="1" id="KW-0812">Transmembrane</keyword>
<feature type="transmembrane region" description="Helical" evidence="1">
    <location>
        <begin position="66"/>
        <end position="86"/>
    </location>
</feature>
<keyword evidence="1" id="KW-0472">Membrane</keyword>